<feature type="domain" description="Mechanosensitive ion channel MscS" evidence="8">
    <location>
        <begin position="242"/>
        <end position="306"/>
    </location>
</feature>
<evidence type="ECO:0000256" key="7">
    <source>
        <dbReference type="SAM" id="Phobius"/>
    </source>
</evidence>
<evidence type="ECO:0000256" key="5">
    <source>
        <dbReference type="ARBA" id="ARBA00022989"/>
    </source>
</evidence>
<evidence type="ECO:0000259" key="8">
    <source>
        <dbReference type="Pfam" id="PF00924"/>
    </source>
</evidence>
<dbReference type="RefSeq" id="WP_354599071.1">
    <property type="nucleotide sequence ID" value="NZ_JBEWZI010000001.1"/>
</dbReference>
<dbReference type="PANTHER" id="PTHR30347:SF1">
    <property type="entry name" value="MECHANOSENSITIVE CHANNEL MSCK"/>
    <property type="match status" value="1"/>
</dbReference>
<evidence type="ECO:0000256" key="4">
    <source>
        <dbReference type="ARBA" id="ARBA00022692"/>
    </source>
</evidence>
<evidence type="ECO:0000259" key="9">
    <source>
        <dbReference type="Pfam" id="PF21082"/>
    </source>
</evidence>
<feature type="transmembrane region" description="Helical" evidence="7">
    <location>
        <begin position="118"/>
        <end position="141"/>
    </location>
</feature>
<evidence type="ECO:0000256" key="6">
    <source>
        <dbReference type="ARBA" id="ARBA00023136"/>
    </source>
</evidence>
<dbReference type="InterPro" id="IPR011066">
    <property type="entry name" value="MscS_channel_C_sf"/>
</dbReference>
<evidence type="ECO:0000256" key="1">
    <source>
        <dbReference type="ARBA" id="ARBA00004651"/>
    </source>
</evidence>
<keyword evidence="5 7" id="KW-1133">Transmembrane helix</keyword>
<keyword evidence="6 7" id="KW-0472">Membrane</keyword>
<comment type="similarity">
    <text evidence="2">Belongs to the MscS (TC 1.A.23) family.</text>
</comment>
<sequence>MDSLYAELLSLLTNPAARHELLVLAALIGLAALLARRLRKQVVSSLDAGGVRQLVFPLLAILFLTGLRFTAHHYGWKLHFVAVAVQLLWAMVGIRMVVYAVQRGFPKALWVASFGRSIAVLVWLGVALDLLGVLPELIAWLDSFVLPLGKSHVSLWNVSQGLASVLAALVFALWLGGVIETRLLQMSGLDSSVQVVLSRIVKAVLILVSILVGMELVGLDLTTLSVFGGALGVGLGFGMQKIASNYVSGFIILLDHSIRLGDIIQVGTDRGEVMQITTRYTVLKAGSGSHFLLPNETLVGSVVINDSYSDPRVRVAVKVQVSYQSDVERALAILTELPQQQERVIADPAPQAFLVSFDDSGMTLELGFWISDPEKGHLEIRSNLNRAILRRFREEGVEIPYPQREVRLLNPAVVQAPLTVEGV</sequence>
<dbReference type="SUPFAM" id="SSF50182">
    <property type="entry name" value="Sm-like ribonucleoproteins"/>
    <property type="match status" value="1"/>
</dbReference>
<keyword evidence="12" id="KW-1185">Reference proteome</keyword>
<dbReference type="InterPro" id="IPR011014">
    <property type="entry name" value="MscS_channel_TM-2"/>
</dbReference>
<feature type="transmembrane region" description="Helical" evidence="7">
    <location>
        <begin position="200"/>
        <end position="219"/>
    </location>
</feature>
<dbReference type="SUPFAM" id="SSF82689">
    <property type="entry name" value="Mechanosensitive channel protein MscS (YggB), C-terminal domain"/>
    <property type="match status" value="1"/>
</dbReference>
<feature type="transmembrane region" description="Helical" evidence="7">
    <location>
        <begin position="161"/>
        <end position="179"/>
    </location>
</feature>
<organism evidence="11 12">
    <name type="scientific">Uliginosibacterium flavum</name>
    <dbReference type="NCBI Taxonomy" id="1396831"/>
    <lineage>
        <taxon>Bacteria</taxon>
        <taxon>Pseudomonadati</taxon>
        <taxon>Pseudomonadota</taxon>
        <taxon>Betaproteobacteria</taxon>
        <taxon>Rhodocyclales</taxon>
        <taxon>Zoogloeaceae</taxon>
        <taxon>Uliginosibacterium</taxon>
    </lineage>
</organism>
<dbReference type="Pfam" id="PF21082">
    <property type="entry name" value="MS_channel_3rd"/>
    <property type="match status" value="1"/>
</dbReference>
<feature type="domain" description="Mechanosensitive ion channel transmembrane helices 2/3" evidence="10">
    <location>
        <begin position="200"/>
        <end position="240"/>
    </location>
</feature>
<feature type="transmembrane region" description="Helical" evidence="7">
    <location>
        <begin position="50"/>
        <end position="70"/>
    </location>
</feature>
<evidence type="ECO:0000259" key="10">
    <source>
        <dbReference type="Pfam" id="PF21088"/>
    </source>
</evidence>
<keyword evidence="3" id="KW-1003">Cell membrane</keyword>
<evidence type="ECO:0000313" key="11">
    <source>
        <dbReference type="EMBL" id="MET7012607.1"/>
    </source>
</evidence>
<dbReference type="Gene3D" id="3.30.70.100">
    <property type="match status" value="1"/>
</dbReference>
<reference evidence="11 12" key="1">
    <citation type="submission" date="2024-07" db="EMBL/GenBank/DDBJ databases">
        <title>Uliginosibacterium flavum JJ3220;KACC:17644.</title>
        <authorList>
            <person name="Kim M.K."/>
        </authorList>
    </citation>
    <scope>NUCLEOTIDE SEQUENCE [LARGE SCALE GENOMIC DNA]</scope>
    <source>
        <strain evidence="11 12">KACC:17644</strain>
    </source>
</reference>
<dbReference type="InterPro" id="IPR006685">
    <property type="entry name" value="MscS_channel_2nd"/>
</dbReference>
<keyword evidence="4 7" id="KW-0812">Transmembrane</keyword>
<dbReference type="SUPFAM" id="SSF82861">
    <property type="entry name" value="Mechanosensitive channel protein MscS (YggB), transmembrane region"/>
    <property type="match status" value="1"/>
</dbReference>
<evidence type="ECO:0000256" key="3">
    <source>
        <dbReference type="ARBA" id="ARBA00022475"/>
    </source>
</evidence>
<dbReference type="InterPro" id="IPR049142">
    <property type="entry name" value="MS_channel_1st"/>
</dbReference>
<dbReference type="Gene3D" id="1.10.287.1260">
    <property type="match status" value="1"/>
</dbReference>
<feature type="transmembrane region" description="Helical" evidence="7">
    <location>
        <begin position="20"/>
        <end position="38"/>
    </location>
</feature>
<dbReference type="InterPro" id="IPR049278">
    <property type="entry name" value="MS_channel_C"/>
</dbReference>
<dbReference type="Proteomes" id="UP001549691">
    <property type="component" value="Unassembled WGS sequence"/>
</dbReference>
<protein>
    <submittedName>
        <fullName evidence="11">Mechanosensitive ion channel domain-containing protein</fullName>
    </submittedName>
</protein>
<dbReference type="Pfam" id="PF00924">
    <property type="entry name" value="MS_channel_2nd"/>
    <property type="match status" value="1"/>
</dbReference>
<dbReference type="InterPro" id="IPR023408">
    <property type="entry name" value="MscS_beta-dom_sf"/>
</dbReference>
<name>A0ABV2TFA9_9RHOO</name>
<feature type="transmembrane region" description="Helical" evidence="7">
    <location>
        <begin position="76"/>
        <end position="98"/>
    </location>
</feature>
<feature type="domain" description="Mechanosensitive ion channel MscS C-terminal" evidence="9">
    <location>
        <begin position="316"/>
        <end position="399"/>
    </location>
</feature>
<comment type="caution">
    <text evidence="11">The sequence shown here is derived from an EMBL/GenBank/DDBJ whole genome shotgun (WGS) entry which is preliminary data.</text>
</comment>
<comment type="subcellular location">
    <subcellularLocation>
        <location evidence="1">Cell membrane</location>
        <topology evidence="1">Multi-pass membrane protein</topology>
    </subcellularLocation>
</comment>
<evidence type="ECO:0000313" key="12">
    <source>
        <dbReference type="Proteomes" id="UP001549691"/>
    </source>
</evidence>
<dbReference type="Pfam" id="PF21088">
    <property type="entry name" value="MS_channel_1st"/>
    <property type="match status" value="1"/>
</dbReference>
<dbReference type="EMBL" id="JBEWZI010000001">
    <property type="protein sequence ID" value="MET7012607.1"/>
    <property type="molecule type" value="Genomic_DNA"/>
</dbReference>
<gene>
    <name evidence="11" type="ORF">ABXR19_00280</name>
</gene>
<dbReference type="InterPro" id="IPR052702">
    <property type="entry name" value="MscS-like_channel"/>
</dbReference>
<dbReference type="Gene3D" id="2.30.30.60">
    <property type="match status" value="1"/>
</dbReference>
<accession>A0ABV2TFA9</accession>
<proteinExistence type="inferred from homology"/>
<evidence type="ECO:0000256" key="2">
    <source>
        <dbReference type="ARBA" id="ARBA00008017"/>
    </source>
</evidence>
<dbReference type="InterPro" id="IPR010920">
    <property type="entry name" value="LSM_dom_sf"/>
</dbReference>
<dbReference type="PANTHER" id="PTHR30347">
    <property type="entry name" value="POTASSIUM CHANNEL RELATED"/>
    <property type="match status" value="1"/>
</dbReference>